<evidence type="ECO:0000313" key="4">
    <source>
        <dbReference type="Proteomes" id="UP000813824"/>
    </source>
</evidence>
<gene>
    <name evidence="3" type="ORF">BXZ70DRAFT_244368</name>
</gene>
<dbReference type="AlphaFoldDB" id="A0A8K0UY22"/>
<keyword evidence="4" id="KW-1185">Reference proteome</keyword>
<reference evidence="3" key="1">
    <citation type="journal article" date="2021" name="New Phytol.">
        <title>Evolutionary innovations through gain and loss of genes in the ectomycorrhizal Boletales.</title>
        <authorList>
            <person name="Wu G."/>
            <person name="Miyauchi S."/>
            <person name="Morin E."/>
            <person name="Kuo A."/>
            <person name="Drula E."/>
            <person name="Varga T."/>
            <person name="Kohler A."/>
            <person name="Feng B."/>
            <person name="Cao Y."/>
            <person name="Lipzen A."/>
            <person name="Daum C."/>
            <person name="Hundley H."/>
            <person name="Pangilinan J."/>
            <person name="Johnson J."/>
            <person name="Barry K."/>
            <person name="LaButti K."/>
            <person name="Ng V."/>
            <person name="Ahrendt S."/>
            <person name="Min B."/>
            <person name="Choi I.G."/>
            <person name="Park H."/>
            <person name="Plett J.M."/>
            <person name="Magnuson J."/>
            <person name="Spatafora J.W."/>
            <person name="Nagy L.G."/>
            <person name="Henrissat B."/>
            <person name="Grigoriev I.V."/>
            <person name="Yang Z.L."/>
            <person name="Xu J."/>
            <person name="Martin F.M."/>
        </authorList>
    </citation>
    <scope>NUCLEOTIDE SEQUENCE</scope>
    <source>
        <strain evidence="3">KKN 215</strain>
    </source>
</reference>
<dbReference type="Proteomes" id="UP000813824">
    <property type="component" value="Unassembled WGS sequence"/>
</dbReference>
<feature type="transmembrane region" description="Helical" evidence="2">
    <location>
        <begin position="66"/>
        <end position="85"/>
    </location>
</feature>
<evidence type="ECO:0000313" key="3">
    <source>
        <dbReference type="EMBL" id="KAH8106723.1"/>
    </source>
</evidence>
<dbReference type="EMBL" id="JAEVFJ010000002">
    <property type="protein sequence ID" value="KAH8106723.1"/>
    <property type="molecule type" value="Genomic_DNA"/>
</dbReference>
<sequence>MGFTRGVLALRMREPSLVLIGYCTSNIIANGWTLALTWAKTYRLRKEAQRLHISFPITSMLFKDGSLQFCVLTFLNVIEVIWALLRTHNLQARRRDLHPHHHPLLISHFILNLRQVDLVSVPSGVSADSSRPRGQNTLSSVMFASSPTSFVGNLGAPLRTRTPDEDEHAVSDCPSSSHGDGSDSRLSRLQSSVRGLGCDQTIASTDPFISKTSSY</sequence>
<dbReference type="OrthoDB" id="2756573at2759"/>
<keyword evidence="2" id="KW-0812">Transmembrane</keyword>
<feature type="region of interest" description="Disordered" evidence="1">
    <location>
        <begin position="154"/>
        <end position="190"/>
    </location>
</feature>
<organism evidence="3 4">
    <name type="scientific">Cristinia sonorae</name>
    <dbReference type="NCBI Taxonomy" id="1940300"/>
    <lineage>
        <taxon>Eukaryota</taxon>
        <taxon>Fungi</taxon>
        <taxon>Dikarya</taxon>
        <taxon>Basidiomycota</taxon>
        <taxon>Agaricomycotina</taxon>
        <taxon>Agaricomycetes</taxon>
        <taxon>Agaricomycetidae</taxon>
        <taxon>Agaricales</taxon>
        <taxon>Pleurotineae</taxon>
        <taxon>Stephanosporaceae</taxon>
        <taxon>Cristinia</taxon>
    </lineage>
</organism>
<evidence type="ECO:0000256" key="1">
    <source>
        <dbReference type="SAM" id="MobiDB-lite"/>
    </source>
</evidence>
<protein>
    <submittedName>
        <fullName evidence="3">Uncharacterized protein</fullName>
    </submittedName>
</protein>
<name>A0A8K0UY22_9AGAR</name>
<proteinExistence type="predicted"/>
<accession>A0A8K0UY22</accession>
<keyword evidence="2" id="KW-0472">Membrane</keyword>
<comment type="caution">
    <text evidence="3">The sequence shown here is derived from an EMBL/GenBank/DDBJ whole genome shotgun (WGS) entry which is preliminary data.</text>
</comment>
<feature type="transmembrane region" description="Helical" evidence="2">
    <location>
        <begin position="17"/>
        <end position="39"/>
    </location>
</feature>
<evidence type="ECO:0000256" key="2">
    <source>
        <dbReference type="SAM" id="Phobius"/>
    </source>
</evidence>
<keyword evidence="2" id="KW-1133">Transmembrane helix</keyword>